<evidence type="ECO:0000313" key="5">
    <source>
        <dbReference type="EMBL" id="MCG2419323.1"/>
    </source>
</evidence>
<dbReference type="RefSeq" id="WP_237603107.1">
    <property type="nucleotide sequence ID" value="NZ_JAIRBA010000017.1"/>
</dbReference>
<dbReference type="PROSITE" id="PS50293">
    <property type="entry name" value="TPR_REGION"/>
    <property type="match status" value="1"/>
</dbReference>
<gene>
    <name evidence="5" type="ORF">K8089_09835</name>
</gene>
<dbReference type="EMBL" id="JAIRBA010000017">
    <property type="protein sequence ID" value="MCG2419323.1"/>
    <property type="molecule type" value="Genomic_DNA"/>
</dbReference>
<dbReference type="InterPro" id="IPR051012">
    <property type="entry name" value="CellSynth/LPSAsmb/PSIAsmb"/>
</dbReference>
<organism evidence="5 6">
    <name type="scientific">Aequorivita vitellina</name>
    <dbReference type="NCBI Taxonomy" id="2874475"/>
    <lineage>
        <taxon>Bacteria</taxon>
        <taxon>Pseudomonadati</taxon>
        <taxon>Bacteroidota</taxon>
        <taxon>Flavobacteriia</taxon>
        <taxon>Flavobacteriales</taxon>
        <taxon>Flavobacteriaceae</taxon>
        <taxon>Aequorivita</taxon>
    </lineage>
</organism>
<dbReference type="Proteomes" id="UP001139461">
    <property type="component" value="Unassembled WGS sequence"/>
</dbReference>
<reference evidence="5" key="1">
    <citation type="submission" date="2021-09" db="EMBL/GenBank/DDBJ databases">
        <title>Genome of Aequorivita sp. strain F47161.</title>
        <authorList>
            <person name="Wang Y."/>
        </authorList>
    </citation>
    <scope>NUCLEOTIDE SEQUENCE</scope>
    <source>
        <strain evidence="5">F47161</strain>
    </source>
</reference>
<keyword evidence="6" id="KW-1185">Reference proteome</keyword>
<dbReference type="PANTHER" id="PTHR45586:SF1">
    <property type="entry name" value="LIPOPOLYSACCHARIDE ASSEMBLY PROTEIN B"/>
    <property type="match status" value="1"/>
</dbReference>
<dbReference type="SUPFAM" id="SSF48452">
    <property type="entry name" value="TPR-like"/>
    <property type="match status" value="2"/>
</dbReference>
<feature type="transmembrane region" description="Helical" evidence="4">
    <location>
        <begin position="21"/>
        <end position="45"/>
    </location>
</feature>
<accession>A0A9X1QYA6</accession>
<dbReference type="InterPro" id="IPR019734">
    <property type="entry name" value="TPR_rpt"/>
</dbReference>
<sequence length="593" mass="67546">MKRKNSFWEELKRRNVIKGAISYLVVAWLLIRIAALLGDILAMPLWISKSLFYLLLIGFPIYLLGTWIYEFTPNGLKRTSKVADTASIRKKTGKRLNKIIIAFLILILAVLIIDRVVTTQNYDKDIANIPAIAANSKSIAVLPFQDFSEKNDNSYFADGLTEELLNLLSQVAALKVTSRTSTFSFKSSDLQIPEIAKKLNVTYILEGSVRKSGNLLRITAQLIDAKNDKHLWSETYDRNLDNIFEIQNEVSEAVVKALELNLLDSDPLPKSIKTNPEAYNYYLQAVQASHFSSDTQKLIEAVTLAKKALEIDSNYIPALLLLSRVYETQANNGTLGFENGYRLAKEAAKKVLEIDPKNALAYAYLADDELSYDWNFTKAKELNAIALKLDGSNPEIISLTATLKIALGNVESALRLQEYSASLDPLNADVYYNLANVYYCAGQLNDAIKAAEKCIELQPNRYAIHYYYARILLQQNKTEDALIAIRSEQDEGWRLQIYADIYFKKDDLQKANAYMQELILKYQNEMAYQIAESYAFRNDTEKAFIWLEKAYNVHDVGLNEVLSEPRFKTLHDDKRWKQFIDKMGFPKTENNPE</sequence>
<keyword evidence="4" id="KW-0812">Transmembrane</keyword>
<dbReference type="SMART" id="SM00028">
    <property type="entry name" value="TPR"/>
    <property type="match status" value="2"/>
</dbReference>
<dbReference type="Pfam" id="PF00515">
    <property type="entry name" value="TPR_1"/>
    <property type="match status" value="1"/>
</dbReference>
<feature type="transmembrane region" description="Helical" evidence="4">
    <location>
        <begin position="99"/>
        <end position="117"/>
    </location>
</feature>
<evidence type="ECO:0000256" key="4">
    <source>
        <dbReference type="SAM" id="Phobius"/>
    </source>
</evidence>
<comment type="caution">
    <text evidence="5">The sequence shown here is derived from an EMBL/GenBank/DDBJ whole genome shotgun (WGS) entry which is preliminary data.</text>
</comment>
<dbReference type="PANTHER" id="PTHR45586">
    <property type="entry name" value="TPR REPEAT-CONTAINING PROTEIN PA4667"/>
    <property type="match status" value="1"/>
</dbReference>
<protein>
    <submittedName>
        <fullName evidence="5">Tetratricopeptide repeat protein</fullName>
    </submittedName>
</protein>
<keyword evidence="4" id="KW-1133">Transmembrane helix</keyword>
<dbReference type="Gene3D" id="3.40.50.10070">
    <property type="entry name" value="TolB, N-terminal domain"/>
    <property type="match status" value="1"/>
</dbReference>
<dbReference type="Gene3D" id="1.25.40.10">
    <property type="entry name" value="Tetratricopeptide repeat domain"/>
    <property type="match status" value="2"/>
</dbReference>
<evidence type="ECO:0000256" key="1">
    <source>
        <dbReference type="ARBA" id="ARBA00022737"/>
    </source>
</evidence>
<evidence type="ECO:0000256" key="2">
    <source>
        <dbReference type="ARBA" id="ARBA00022803"/>
    </source>
</evidence>
<evidence type="ECO:0000256" key="3">
    <source>
        <dbReference type="PROSITE-ProRule" id="PRU00339"/>
    </source>
</evidence>
<evidence type="ECO:0000313" key="6">
    <source>
        <dbReference type="Proteomes" id="UP001139461"/>
    </source>
</evidence>
<dbReference type="NCBIfam" id="NF047558">
    <property type="entry name" value="TPR_END_plus"/>
    <property type="match status" value="1"/>
</dbReference>
<feature type="repeat" description="TPR" evidence="3">
    <location>
        <begin position="428"/>
        <end position="461"/>
    </location>
</feature>
<keyword evidence="4" id="KW-0472">Membrane</keyword>
<dbReference type="AlphaFoldDB" id="A0A9X1QYA6"/>
<keyword evidence="2 3" id="KW-0802">TPR repeat</keyword>
<name>A0A9X1QYA6_9FLAO</name>
<dbReference type="PROSITE" id="PS50005">
    <property type="entry name" value="TPR"/>
    <property type="match status" value="1"/>
</dbReference>
<keyword evidence="1" id="KW-0677">Repeat</keyword>
<proteinExistence type="predicted"/>
<dbReference type="InterPro" id="IPR011990">
    <property type="entry name" value="TPR-like_helical_dom_sf"/>
</dbReference>
<feature type="transmembrane region" description="Helical" evidence="4">
    <location>
        <begin position="51"/>
        <end position="69"/>
    </location>
</feature>